<dbReference type="AlphaFoldDB" id="A0A7K3WK45"/>
<sequence length="505" mass="57897">MKAFFTQRNNFGHLLFWILLAVNIYPIFSVAYFYTGDGPAHLYNATLLNDLLFSENPFSNHFFEIRSLFIPNMGGHALLCFFLQFLDPAIAEKMVYALEILLLAVGFKSVLGLREDGNVWPLFLILPLLNNFCFYIGFQSFCLALGLALFVCRLLFDTRFGKSNRITLAFSLLLLFTAWCHIVPAIFVLIAWFSFQLDSLLKKKYVFRVKSLISIFPAIIFSGTFILQNSGQNSFETLDFLEPWKLLLSFQALIPYNLIDQRLAVLFYTALILIGLIFVFIYTNEYQNRATLLTALFLLALYFILPNNFSQGGYLSIRLLLGVFVFLAVFIAFNLSLKFTLVLAPLLIAINIAQIYQNKEEINYLSAYAEKVLDSTQHIPPNMTMVPLVYSSHWIHYNLGLYPSAFVSGANMDNYEASETEFPVRWKVNLAPDHRLGLFGSSRRPPFALEPYESETGERIDIVLRIGYEESMTSDSTTVKTNELLNSRFVKTAQGEKYQVWERKE</sequence>
<evidence type="ECO:0008006" key="4">
    <source>
        <dbReference type="Google" id="ProtNLM"/>
    </source>
</evidence>
<protein>
    <recommendedName>
        <fullName evidence="4">YfhO family protein</fullName>
    </recommendedName>
</protein>
<keyword evidence="1" id="KW-1133">Transmembrane helix</keyword>
<dbReference type="RefSeq" id="WP_163282738.1">
    <property type="nucleotide sequence ID" value="NZ_JAAGVY010000001.1"/>
</dbReference>
<feature type="transmembrane region" description="Helical" evidence="1">
    <location>
        <begin position="12"/>
        <end position="34"/>
    </location>
</feature>
<feature type="transmembrane region" description="Helical" evidence="1">
    <location>
        <begin position="205"/>
        <end position="227"/>
    </location>
</feature>
<keyword evidence="3" id="KW-1185">Reference proteome</keyword>
<keyword evidence="1" id="KW-0472">Membrane</keyword>
<comment type="caution">
    <text evidence="2">The sequence shown here is derived from an EMBL/GenBank/DDBJ whole genome shotgun (WGS) entry which is preliminary data.</text>
</comment>
<feature type="transmembrane region" description="Helical" evidence="1">
    <location>
        <begin position="134"/>
        <end position="156"/>
    </location>
</feature>
<reference evidence="2 3" key="1">
    <citation type="submission" date="2020-02" db="EMBL/GenBank/DDBJ databases">
        <title>Out from the shadows clarifying the taxonomy of the family Cryomorphaceae and related taxa by utilizing the GTDB taxonomic framework.</title>
        <authorList>
            <person name="Bowman J.P."/>
        </authorList>
    </citation>
    <scope>NUCLEOTIDE SEQUENCE [LARGE SCALE GENOMIC DNA]</scope>
    <source>
        <strain evidence="2 3">QSSC 1-22</strain>
    </source>
</reference>
<evidence type="ECO:0000256" key="1">
    <source>
        <dbReference type="SAM" id="Phobius"/>
    </source>
</evidence>
<evidence type="ECO:0000313" key="3">
    <source>
        <dbReference type="Proteomes" id="UP000486602"/>
    </source>
</evidence>
<accession>A0A7K3WK45</accession>
<name>A0A7K3WK45_9FLAO</name>
<keyword evidence="1" id="KW-0812">Transmembrane</keyword>
<organism evidence="2 3">
    <name type="scientific">Cryomorpha ignava</name>
    <dbReference type="NCBI Taxonomy" id="101383"/>
    <lineage>
        <taxon>Bacteria</taxon>
        <taxon>Pseudomonadati</taxon>
        <taxon>Bacteroidota</taxon>
        <taxon>Flavobacteriia</taxon>
        <taxon>Flavobacteriales</taxon>
        <taxon>Cryomorphaceae</taxon>
        <taxon>Cryomorpha</taxon>
    </lineage>
</organism>
<feature type="transmembrane region" description="Helical" evidence="1">
    <location>
        <begin position="95"/>
        <end position="114"/>
    </location>
</feature>
<feature type="transmembrane region" description="Helical" evidence="1">
    <location>
        <begin position="65"/>
        <end position="83"/>
    </location>
</feature>
<gene>
    <name evidence="2" type="ORF">G3O08_00690</name>
</gene>
<proteinExistence type="predicted"/>
<dbReference type="Proteomes" id="UP000486602">
    <property type="component" value="Unassembled WGS sequence"/>
</dbReference>
<feature type="transmembrane region" description="Helical" evidence="1">
    <location>
        <begin position="168"/>
        <end position="193"/>
    </location>
</feature>
<feature type="transmembrane region" description="Helical" evidence="1">
    <location>
        <begin position="263"/>
        <end position="283"/>
    </location>
</feature>
<evidence type="ECO:0000313" key="2">
    <source>
        <dbReference type="EMBL" id="NEN22020.1"/>
    </source>
</evidence>
<dbReference type="EMBL" id="JAAGVY010000001">
    <property type="protein sequence ID" value="NEN22020.1"/>
    <property type="molecule type" value="Genomic_DNA"/>
</dbReference>
<feature type="transmembrane region" description="Helical" evidence="1">
    <location>
        <begin position="289"/>
        <end position="305"/>
    </location>
</feature>
<feature type="transmembrane region" description="Helical" evidence="1">
    <location>
        <begin position="312"/>
        <end position="333"/>
    </location>
</feature>